<name>A0ABW0NZQ6_9HYPH</name>
<reference evidence="4" key="1">
    <citation type="journal article" date="2019" name="Int. J. Syst. Evol. Microbiol.">
        <title>The Global Catalogue of Microorganisms (GCM) 10K type strain sequencing project: providing services to taxonomists for standard genome sequencing and annotation.</title>
        <authorList>
            <consortium name="The Broad Institute Genomics Platform"/>
            <consortium name="The Broad Institute Genome Sequencing Center for Infectious Disease"/>
            <person name="Wu L."/>
            <person name="Ma J."/>
        </authorList>
    </citation>
    <scope>NUCLEOTIDE SEQUENCE [LARGE SCALE GENOMIC DNA]</scope>
    <source>
        <strain evidence="4">CCUG 43117</strain>
    </source>
</reference>
<dbReference type="PROSITE" id="PS50943">
    <property type="entry name" value="HTH_CROC1"/>
    <property type="match status" value="1"/>
</dbReference>
<dbReference type="Gene3D" id="1.10.260.40">
    <property type="entry name" value="lambda repressor-like DNA-binding domains"/>
    <property type="match status" value="1"/>
</dbReference>
<evidence type="ECO:0000313" key="3">
    <source>
        <dbReference type="EMBL" id="MFC5504878.1"/>
    </source>
</evidence>
<organism evidence="3 4">
    <name type="scientific">Bosea massiliensis</name>
    <dbReference type="NCBI Taxonomy" id="151419"/>
    <lineage>
        <taxon>Bacteria</taxon>
        <taxon>Pseudomonadati</taxon>
        <taxon>Pseudomonadota</taxon>
        <taxon>Alphaproteobacteria</taxon>
        <taxon>Hyphomicrobiales</taxon>
        <taxon>Boseaceae</taxon>
        <taxon>Bosea</taxon>
    </lineage>
</organism>
<dbReference type="SUPFAM" id="SSF47413">
    <property type="entry name" value="lambda repressor-like DNA-binding domains"/>
    <property type="match status" value="1"/>
</dbReference>
<dbReference type="Pfam" id="PF15943">
    <property type="entry name" value="YdaS_toxin"/>
    <property type="match status" value="1"/>
</dbReference>
<accession>A0ABW0NZQ6</accession>
<feature type="domain" description="HTH cro/C1-type" evidence="2">
    <location>
        <begin position="14"/>
        <end position="58"/>
    </location>
</feature>
<dbReference type="SMART" id="SM00530">
    <property type="entry name" value="HTH_XRE"/>
    <property type="match status" value="1"/>
</dbReference>
<dbReference type="InterPro" id="IPR031856">
    <property type="entry name" value="YdaS_toxin-like"/>
</dbReference>
<sequence>MNSAIAQAIDLAGSQNKLAELTGVSQQHISKLLRNKQRLSAALAIKIEAATGFRVSRSQLCPEFWPPAPLRTKEPAPIRPAVPIEAGK</sequence>
<dbReference type="Proteomes" id="UP001596060">
    <property type="component" value="Unassembled WGS sequence"/>
</dbReference>
<dbReference type="RefSeq" id="WP_377815955.1">
    <property type="nucleotide sequence ID" value="NZ_JBHSLU010000009.1"/>
</dbReference>
<dbReference type="EMBL" id="JBHSLU010000009">
    <property type="protein sequence ID" value="MFC5504878.1"/>
    <property type="molecule type" value="Genomic_DNA"/>
</dbReference>
<protein>
    <submittedName>
        <fullName evidence="3">YdaS family helix-turn-helix protein</fullName>
    </submittedName>
</protein>
<comment type="caution">
    <text evidence="3">The sequence shown here is derived from an EMBL/GenBank/DDBJ whole genome shotgun (WGS) entry which is preliminary data.</text>
</comment>
<evidence type="ECO:0000259" key="2">
    <source>
        <dbReference type="PROSITE" id="PS50943"/>
    </source>
</evidence>
<proteinExistence type="predicted"/>
<dbReference type="InterPro" id="IPR010982">
    <property type="entry name" value="Lambda_DNA-bd_dom_sf"/>
</dbReference>
<evidence type="ECO:0000313" key="4">
    <source>
        <dbReference type="Proteomes" id="UP001596060"/>
    </source>
</evidence>
<evidence type="ECO:0000256" key="1">
    <source>
        <dbReference type="SAM" id="MobiDB-lite"/>
    </source>
</evidence>
<keyword evidence="4" id="KW-1185">Reference proteome</keyword>
<dbReference type="CDD" id="cd00093">
    <property type="entry name" value="HTH_XRE"/>
    <property type="match status" value="1"/>
</dbReference>
<gene>
    <name evidence="3" type="ORF">ACFPN9_06355</name>
</gene>
<dbReference type="InterPro" id="IPR001387">
    <property type="entry name" value="Cro/C1-type_HTH"/>
</dbReference>
<feature type="region of interest" description="Disordered" evidence="1">
    <location>
        <begin position="69"/>
        <end position="88"/>
    </location>
</feature>